<keyword evidence="1" id="KW-0812">Transmembrane</keyword>
<reference evidence="3 4" key="1">
    <citation type="journal article" date="2013" name="BMC Microbiol.">
        <title>Identification of the type II cytochrome c maturation pathway in anammox bacteria by comparative genomics.</title>
        <authorList>
            <person name="Ferousi C."/>
            <person name="Speth D.R."/>
            <person name="Reimann J."/>
            <person name="Op den Camp H.J."/>
            <person name="Allen J.W."/>
            <person name="Keltjens J.T."/>
            <person name="Jetten M.S."/>
        </authorList>
    </citation>
    <scope>NUCLEOTIDE SEQUENCE [LARGE SCALE GENOMIC DNA]</scope>
    <source>
        <strain evidence="3">RU1</strain>
    </source>
</reference>
<keyword evidence="4" id="KW-1185">Reference proteome</keyword>
<comment type="caution">
    <text evidence="3">The sequence shown here is derived from an EMBL/GenBank/DDBJ whole genome shotgun (WGS) entry which is preliminary data.</text>
</comment>
<dbReference type="AlphaFoldDB" id="A0A0M2URW1"/>
<dbReference type="PANTHER" id="PTHR43592">
    <property type="entry name" value="CAAX AMINO TERMINAL PROTEASE"/>
    <property type="match status" value="1"/>
</dbReference>
<evidence type="ECO:0000313" key="4">
    <source>
        <dbReference type="Proteomes" id="UP000034954"/>
    </source>
</evidence>
<feature type="transmembrane region" description="Helical" evidence="1">
    <location>
        <begin position="140"/>
        <end position="157"/>
    </location>
</feature>
<sequence length="249" mass="28237">MVLDCRWNLKDAAKVFLVYVVLMFFGMPVMVRLMNTLFGFHALNSIGQRNLILFLSLCINALICSYVFYVVCIEYRQSVTALGLSGVNLSENIKQGVKRYAVTLPLIILAGFVINLISSYYGQIPEMQDVVQWVLEEKSLFVLGSLIFFGIVIAPVMEEIMFRGFLQPALKNSFGGRYAVAITAFLFAAVHMDIFAFLQIFILGMLLGYLYERTQTLVASTIVHILHNSLTLVFLLYFKYFLKGKIPVF</sequence>
<dbReference type="GO" id="GO:0004175">
    <property type="term" value="F:endopeptidase activity"/>
    <property type="evidence" value="ECO:0007669"/>
    <property type="project" value="UniProtKB-ARBA"/>
</dbReference>
<evidence type="ECO:0000313" key="3">
    <source>
        <dbReference type="EMBL" id="KKO18808.1"/>
    </source>
</evidence>
<dbReference type="Pfam" id="PF02517">
    <property type="entry name" value="Rce1-like"/>
    <property type="match status" value="1"/>
</dbReference>
<feature type="transmembrane region" description="Helical" evidence="1">
    <location>
        <begin position="100"/>
        <end position="120"/>
    </location>
</feature>
<evidence type="ECO:0000259" key="2">
    <source>
        <dbReference type="Pfam" id="PF02517"/>
    </source>
</evidence>
<feature type="transmembrane region" description="Helical" evidence="1">
    <location>
        <begin position="12"/>
        <end position="31"/>
    </location>
</feature>
<proteinExistence type="predicted"/>
<feature type="transmembrane region" description="Helical" evidence="1">
    <location>
        <begin position="51"/>
        <end position="72"/>
    </location>
</feature>
<dbReference type="PANTHER" id="PTHR43592:SF15">
    <property type="entry name" value="CAAX AMINO TERMINAL PROTEASE FAMILY PROTEIN"/>
    <property type="match status" value="1"/>
</dbReference>
<keyword evidence="1" id="KW-1133">Transmembrane helix</keyword>
<gene>
    <name evidence="3" type="ORF">BROFUL_02469</name>
</gene>
<dbReference type="Proteomes" id="UP000034954">
    <property type="component" value="Unassembled WGS sequence"/>
</dbReference>
<feature type="transmembrane region" description="Helical" evidence="1">
    <location>
        <begin position="178"/>
        <end position="211"/>
    </location>
</feature>
<protein>
    <recommendedName>
        <fullName evidence="2">CAAX prenyl protease 2/Lysostaphin resistance protein A-like domain-containing protein</fullName>
    </recommendedName>
</protein>
<keyword evidence="1" id="KW-0472">Membrane</keyword>
<evidence type="ECO:0000256" key="1">
    <source>
        <dbReference type="SAM" id="Phobius"/>
    </source>
</evidence>
<dbReference type="EMBL" id="LAQJ01000233">
    <property type="protein sequence ID" value="KKO18808.1"/>
    <property type="molecule type" value="Genomic_DNA"/>
</dbReference>
<name>A0A0M2URW1_9BACT</name>
<accession>A0A0M2URW1</accession>
<organism evidence="3 4">
    <name type="scientific">Candidatus Brocadia fulgida</name>
    <dbReference type="NCBI Taxonomy" id="380242"/>
    <lineage>
        <taxon>Bacteria</taxon>
        <taxon>Pseudomonadati</taxon>
        <taxon>Planctomycetota</taxon>
        <taxon>Candidatus Brocadiia</taxon>
        <taxon>Candidatus Brocadiales</taxon>
        <taxon>Candidatus Brocadiaceae</taxon>
        <taxon>Candidatus Brocadia</taxon>
    </lineage>
</organism>
<dbReference type="InterPro" id="IPR003675">
    <property type="entry name" value="Rce1/LyrA-like_dom"/>
</dbReference>
<dbReference type="GO" id="GO:0080120">
    <property type="term" value="P:CAAX-box protein maturation"/>
    <property type="evidence" value="ECO:0007669"/>
    <property type="project" value="UniProtKB-ARBA"/>
</dbReference>
<feature type="transmembrane region" description="Helical" evidence="1">
    <location>
        <begin position="217"/>
        <end position="238"/>
    </location>
</feature>
<feature type="domain" description="CAAX prenyl protease 2/Lysostaphin resistance protein A-like" evidence="2">
    <location>
        <begin position="146"/>
        <end position="229"/>
    </location>
</feature>